<accession>A0A562W887</accession>
<dbReference type="RefSeq" id="WP_145019706.1">
    <property type="nucleotide sequence ID" value="NZ_VLLN01000005.1"/>
</dbReference>
<sequence length="133" mass="14493">MNCIASTNRIWLIRLLSLLLAVVICLFVDLEQQDEAELAATVRVENLSPGLVITGGQLPAVRVRLAGPKILLIRYQGFSPILPLECGGLREGVTRFVGLEKGVRVPVGIRVVGVVPATVEMKLLKRDKGGRRQ</sequence>
<protein>
    <recommendedName>
        <fullName evidence="3">YbbR-like protein</fullName>
    </recommendedName>
</protein>
<dbReference type="EMBL" id="VLLN01000005">
    <property type="protein sequence ID" value="TWJ26499.1"/>
    <property type="molecule type" value="Genomic_DNA"/>
</dbReference>
<proteinExistence type="predicted"/>
<gene>
    <name evidence="1" type="ORF">JN12_01207</name>
</gene>
<evidence type="ECO:0000313" key="1">
    <source>
        <dbReference type="EMBL" id="TWJ26499.1"/>
    </source>
</evidence>
<dbReference type="AlphaFoldDB" id="A0A562W887"/>
<evidence type="ECO:0000313" key="2">
    <source>
        <dbReference type="Proteomes" id="UP000319449"/>
    </source>
</evidence>
<organism evidence="1 2">
    <name type="scientific">Geobacter argillaceus</name>
    <dbReference type="NCBI Taxonomy" id="345631"/>
    <lineage>
        <taxon>Bacteria</taxon>
        <taxon>Pseudomonadati</taxon>
        <taxon>Thermodesulfobacteriota</taxon>
        <taxon>Desulfuromonadia</taxon>
        <taxon>Geobacterales</taxon>
        <taxon>Geobacteraceae</taxon>
        <taxon>Geobacter</taxon>
    </lineage>
</organism>
<keyword evidence="2" id="KW-1185">Reference proteome</keyword>
<dbReference type="Gene3D" id="2.170.120.30">
    <property type="match status" value="1"/>
</dbReference>
<evidence type="ECO:0008006" key="3">
    <source>
        <dbReference type="Google" id="ProtNLM"/>
    </source>
</evidence>
<comment type="caution">
    <text evidence="1">The sequence shown here is derived from an EMBL/GenBank/DDBJ whole genome shotgun (WGS) entry which is preliminary data.</text>
</comment>
<reference evidence="1 2" key="1">
    <citation type="submission" date="2019-07" db="EMBL/GenBank/DDBJ databases">
        <title>Genomic Encyclopedia of Archaeal and Bacterial Type Strains, Phase II (KMG-II): from individual species to whole genera.</title>
        <authorList>
            <person name="Goeker M."/>
        </authorList>
    </citation>
    <scope>NUCLEOTIDE SEQUENCE [LARGE SCALE GENOMIC DNA]</scope>
    <source>
        <strain evidence="1 2">ATCC BAA-1139</strain>
    </source>
</reference>
<name>A0A562W887_9BACT</name>
<dbReference type="Proteomes" id="UP000319449">
    <property type="component" value="Unassembled WGS sequence"/>
</dbReference>